<accession>A0A845PR68</accession>
<protein>
    <submittedName>
        <fullName evidence="1">Uncharacterized protein</fullName>
    </submittedName>
</protein>
<comment type="caution">
    <text evidence="1">The sequence shown here is derived from an EMBL/GenBank/DDBJ whole genome shotgun (WGS) entry which is preliminary data.</text>
</comment>
<name>A0A845PR68_9FLAO</name>
<dbReference type="Proteomes" id="UP000553459">
    <property type="component" value="Unassembled WGS sequence"/>
</dbReference>
<gene>
    <name evidence="1" type="ORF">GNY06_05070</name>
</gene>
<dbReference type="AlphaFoldDB" id="A0A845PR68"/>
<keyword evidence="2" id="KW-1185">Reference proteome</keyword>
<reference evidence="1 2" key="1">
    <citation type="submission" date="2019-11" db="EMBL/GenBank/DDBJ databases">
        <title>Characterization of Elizabethkingia argenteiflava sp. nov., isolated from inner surface of Soybean Pods.</title>
        <authorList>
            <person name="Mo S."/>
        </authorList>
    </citation>
    <scope>NUCLEOTIDE SEQUENCE [LARGE SCALE GENOMIC DNA]</scope>
    <source>
        <strain evidence="1 2">YB22</strain>
    </source>
</reference>
<organism evidence="1 2">
    <name type="scientific">Elizabethkingia argenteiflava</name>
    <dbReference type="NCBI Taxonomy" id="2681556"/>
    <lineage>
        <taxon>Bacteria</taxon>
        <taxon>Pseudomonadati</taxon>
        <taxon>Bacteroidota</taxon>
        <taxon>Flavobacteriia</taxon>
        <taxon>Flavobacteriales</taxon>
        <taxon>Weeksellaceae</taxon>
        <taxon>Elizabethkingia</taxon>
    </lineage>
</organism>
<sequence>MIGFTLLRRGTEIDPQTFGKSNLDTLIMEGKYIGMLAPYSMENNNQDADYATSVQKERAQKIGGVKGWRFIFDQTNCFQNEVSKLNNSKEWGIVPILEDGSAVFWVKKNGLISGFDVNLFLGVYDLPLTADITGSVLEVDVTPSAMAAWQGSADVFTPTEFGFNEIQPIAGLNIQLPVLIASATTTEVKITALCSDSSVGGLTDPANWVIEKNGSRLPVKNIGYNPNNATYIFTHDPLKGGENVVFATSKNGFNVYVKDGNYYAGRSVSKIVTA</sequence>
<dbReference type="RefSeq" id="WP_166519086.1">
    <property type="nucleotide sequence ID" value="NZ_JAAABJ010000439.1"/>
</dbReference>
<evidence type="ECO:0000313" key="2">
    <source>
        <dbReference type="Proteomes" id="UP000553459"/>
    </source>
</evidence>
<evidence type="ECO:0000313" key="1">
    <source>
        <dbReference type="EMBL" id="NAW50779.1"/>
    </source>
</evidence>
<dbReference type="EMBL" id="JAAABJ010000439">
    <property type="protein sequence ID" value="NAW50779.1"/>
    <property type="molecule type" value="Genomic_DNA"/>
</dbReference>
<proteinExistence type="predicted"/>